<name>A0A0F3GRT7_9BACT</name>
<dbReference type="AlphaFoldDB" id="A0A0F3GRT7"/>
<reference evidence="1 2" key="1">
    <citation type="submission" date="2015-02" db="EMBL/GenBank/DDBJ databases">
        <title>Single-cell genomics of uncultivated deep-branching MTB reveals a conserved set of magnetosome genes.</title>
        <authorList>
            <person name="Kolinko S."/>
            <person name="Richter M."/>
            <person name="Glockner F.O."/>
            <person name="Brachmann A."/>
            <person name="Schuler D."/>
        </authorList>
    </citation>
    <scope>NUCLEOTIDE SEQUENCE [LARGE SCALE GENOMIC DNA]</scope>
    <source>
        <strain evidence="1">TM-1</strain>
    </source>
</reference>
<dbReference type="Proteomes" id="UP000033423">
    <property type="component" value="Unassembled WGS sequence"/>
</dbReference>
<organism evidence="1 2">
    <name type="scientific">Candidatus Magnetobacterium bavaricum</name>
    <dbReference type="NCBI Taxonomy" id="29290"/>
    <lineage>
        <taxon>Bacteria</taxon>
        <taxon>Pseudomonadati</taxon>
        <taxon>Nitrospirota</taxon>
        <taxon>Thermodesulfovibrionia</taxon>
        <taxon>Thermodesulfovibrionales</taxon>
        <taxon>Candidatus Magnetobacteriaceae</taxon>
        <taxon>Candidatus Magnetobacterium</taxon>
    </lineage>
</organism>
<sequence length="55" mass="6055">MSRGTHTVHAEETLSFFAILYKANKKTTAFNSIKANPISAYKKNPGSFFLSISTS</sequence>
<protein>
    <submittedName>
        <fullName evidence="1">Uncharacterized protein</fullName>
    </submittedName>
</protein>
<dbReference type="EMBL" id="LACI01001909">
    <property type="protein sequence ID" value="KJU83413.1"/>
    <property type="molecule type" value="Genomic_DNA"/>
</dbReference>
<evidence type="ECO:0000313" key="2">
    <source>
        <dbReference type="Proteomes" id="UP000033423"/>
    </source>
</evidence>
<comment type="caution">
    <text evidence="1">The sequence shown here is derived from an EMBL/GenBank/DDBJ whole genome shotgun (WGS) entry which is preliminary data.</text>
</comment>
<proteinExistence type="predicted"/>
<keyword evidence="2" id="KW-1185">Reference proteome</keyword>
<evidence type="ECO:0000313" key="1">
    <source>
        <dbReference type="EMBL" id="KJU83413.1"/>
    </source>
</evidence>
<accession>A0A0F3GRT7</accession>
<gene>
    <name evidence="1" type="ORF">MBAV_004385</name>
</gene>